<keyword evidence="6 8" id="KW-1133">Transmembrane helix</keyword>
<proteinExistence type="inferred from homology"/>
<keyword evidence="10" id="KW-1185">Reference proteome</keyword>
<feature type="transmembrane region" description="Helical" evidence="8">
    <location>
        <begin position="301"/>
        <end position="326"/>
    </location>
</feature>
<evidence type="ECO:0000313" key="10">
    <source>
        <dbReference type="Proteomes" id="UP000268093"/>
    </source>
</evidence>
<evidence type="ECO:0000256" key="7">
    <source>
        <dbReference type="ARBA" id="ARBA00023136"/>
    </source>
</evidence>
<feature type="transmembrane region" description="Helical" evidence="8">
    <location>
        <begin position="48"/>
        <end position="70"/>
    </location>
</feature>
<dbReference type="GO" id="GO:0005886">
    <property type="term" value="C:plasma membrane"/>
    <property type="evidence" value="ECO:0007669"/>
    <property type="project" value="UniProtKB-SubCell"/>
</dbReference>
<protein>
    <recommendedName>
        <fullName evidence="8">Nickel/cobalt efflux system</fullName>
    </recommendedName>
</protein>
<sequence>MTNTAEPIETIVPVPATPPILIPNSSTPSSLLRTLFCAPAAAFVRRKILAVLTLLFLINLAVWFGAIVALRDFPELLGVAALAYTLGLRHAVDADHLSAIDNVTRKLLQSNVSSEPVTVGLFFSLGHSSIVVAASIAIAATAATIQSRFGDFQAVGTIIGSSVSAAFLLLIAVMNAVVLVGVIRTLRKLKREGVYQKIDIEELLAQSGLLGRFFRPVFRFIDAPWKMYPLGLLFGLGFDTSTEVALLGISATQSARGMSIWLILLFPALFTAGMSLVDTADGILMLVAYRWAFVNPVRKLYYNLLITAMSVTVAILVALIEVLNTFQAKFDLQGSFWDFFANLGDQFGTIGYVIIGVFFTTWAISAVVYRWAGYDVLEEEIARRAREEAVGVKVEEGVIKVVDTAE</sequence>
<evidence type="ECO:0000256" key="6">
    <source>
        <dbReference type="ARBA" id="ARBA00022989"/>
    </source>
</evidence>
<dbReference type="OrthoDB" id="5197598at2759"/>
<keyword evidence="5 8" id="KW-0812">Transmembrane</keyword>
<dbReference type="InterPro" id="IPR004688">
    <property type="entry name" value="Ni/Co_transpt"/>
</dbReference>
<comment type="similarity">
    <text evidence="2 8">Belongs to the NiCoT transporter (TC 2.A.52) family.</text>
</comment>
<dbReference type="Pfam" id="PF03824">
    <property type="entry name" value="NicO"/>
    <property type="match status" value="1"/>
</dbReference>
<organism evidence="9 10">
    <name type="scientific">Jimgerdemannia flammicorona</name>
    <dbReference type="NCBI Taxonomy" id="994334"/>
    <lineage>
        <taxon>Eukaryota</taxon>
        <taxon>Fungi</taxon>
        <taxon>Fungi incertae sedis</taxon>
        <taxon>Mucoromycota</taxon>
        <taxon>Mucoromycotina</taxon>
        <taxon>Endogonomycetes</taxon>
        <taxon>Endogonales</taxon>
        <taxon>Endogonaceae</taxon>
        <taxon>Jimgerdemannia</taxon>
    </lineage>
</organism>
<dbReference type="Proteomes" id="UP000268093">
    <property type="component" value="Unassembled WGS sequence"/>
</dbReference>
<dbReference type="EMBL" id="RBNI01008540">
    <property type="protein sequence ID" value="RUP44660.1"/>
    <property type="molecule type" value="Genomic_DNA"/>
</dbReference>
<name>A0A433D1E9_9FUNG</name>
<feature type="transmembrane region" description="Helical" evidence="8">
    <location>
        <begin position="121"/>
        <end position="145"/>
    </location>
</feature>
<evidence type="ECO:0000256" key="4">
    <source>
        <dbReference type="ARBA" id="ARBA00022596"/>
    </source>
</evidence>
<evidence type="ECO:0000256" key="1">
    <source>
        <dbReference type="ARBA" id="ARBA00004127"/>
    </source>
</evidence>
<evidence type="ECO:0000256" key="8">
    <source>
        <dbReference type="RuleBase" id="RU362101"/>
    </source>
</evidence>
<dbReference type="NCBIfam" id="TIGR00802">
    <property type="entry name" value="nico"/>
    <property type="match status" value="1"/>
</dbReference>
<comment type="caution">
    <text evidence="9">The sequence shown here is derived from an EMBL/GenBank/DDBJ whole genome shotgun (WGS) entry which is preliminary data.</text>
</comment>
<evidence type="ECO:0000256" key="5">
    <source>
        <dbReference type="ARBA" id="ARBA00022692"/>
    </source>
</evidence>
<keyword evidence="3 8" id="KW-0813">Transport</keyword>
<dbReference type="AlphaFoldDB" id="A0A433D1E9"/>
<feature type="transmembrane region" description="Helical" evidence="8">
    <location>
        <begin position="157"/>
        <end position="183"/>
    </location>
</feature>
<dbReference type="PANTHER" id="PTHR31611:SF0">
    <property type="entry name" value="HIGH-AFFINITY NICKEL TRANSPORT PROTEIN NIC1"/>
    <property type="match status" value="1"/>
</dbReference>
<accession>A0A433D1E9</accession>
<evidence type="ECO:0000256" key="3">
    <source>
        <dbReference type="ARBA" id="ARBA00022448"/>
    </source>
</evidence>
<keyword evidence="4" id="KW-0533">Nickel</keyword>
<dbReference type="GO" id="GO:0015099">
    <property type="term" value="F:nickel cation transmembrane transporter activity"/>
    <property type="evidence" value="ECO:0007669"/>
    <property type="project" value="UniProtKB-UniRule"/>
</dbReference>
<feature type="transmembrane region" description="Helical" evidence="8">
    <location>
        <begin position="347"/>
        <end position="369"/>
    </location>
</feature>
<keyword evidence="7 8" id="KW-0472">Membrane</keyword>
<dbReference type="GO" id="GO:0012505">
    <property type="term" value="C:endomembrane system"/>
    <property type="evidence" value="ECO:0007669"/>
    <property type="project" value="UniProtKB-SubCell"/>
</dbReference>
<evidence type="ECO:0000256" key="2">
    <source>
        <dbReference type="ARBA" id="ARBA00010892"/>
    </source>
</evidence>
<evidence type="ECO:0000313" key="9">
    <source>
        <dbReference type="EMBL" id="RUP44660.1"/>
    </source>
</evidence>
<feature type="transmembrane region" description="Helical" evidence="8">
    <location>
        <begin position="261"/>
        <end position="289"/>
    </location>
</feature>
<gene>
    <name evidence="9" type="ORF">BC936DRAFT_149164</name>
</gene>
<reference evidence="9 10" key="1">
    <citation type="journal article" date="2018" name="New Phytol.">
        <title>Phylogenomics of Endogonaceae and evolution of mycorrhizas within Mucoromycota.</title>
        <authorList>
            <person name="Chang Y."/>
            <person name="Desiro A."/>
            <person name="Na H."/>
            <person name="Sandor L."/>
            <person name="Lipzen A."/>
            <person name="Clum A."/>
            <person name="Barry K."/>
            <person name="Grigoriev I.V."/>
            <person name="Martin F.M."/>
            <person name="Stajich J.E."/>
            <person name="Smith M.E."/>
            <person name="Bonito G."/>
            <person name="Spatafora J.W."/>
        </authorList>
    </citation>
    <scope>NUCLEOTIDE SEQUENCE [LARGE SCALE GENOMIC DNA]</scope>
    <source>
        <strain evidence="9 10">GMNB39</strain>
    </source>
</reference>
<dbReference type="PANTHER" id="PTHR31611">
    <property type="entry name" value="HIGH-AFFINITY NICKEL TRANSPORT PROTEIN NIC1"/>
    <property type="match status" value="1"/>
</dbReference>
<dbReference type="InterPro" id="IPR011541">
    <property type="entry name" value="Ni/Co_transpt_high_affinity"/>
</dbReference>
<comment type="subcellular location">
    <subcellularLocation>
        <location evidence="8">Cell membrane</location>
        <topology evidence="8">Multi-pass membrane protein</topology>
    </subcellularLocation>
    <subcellularLocation>
        <location evidence="1">Endomembrane system</location>
        <topology evidence="1">Multi-pass membrane protein</topology>
    </subcellularLocation>
</comment>